<dbReference type="AlphaFoldDB" id="A0A4Y2NE49"/>
<dbReference type="OrthoDB" id="6435879at2759"/>
<dbReference type="InterPro" id="IPR036397">
    <property type="entry name" value="RNaseH_sf"/>
</dbReference>
<dbReference type="Proteomes" id="UP000499080">
    <property type="component" value="Unassembled WGS sequence"/>
</dbReference>
<dbReference type="GO" id="GO:0003676">
    <property type="term" value="F:nucleic acid binding"/>
    <property type="evidence" value="ECO:0007669"/>
    <property type="project" value="InterPro"/>
</dbReference>
<proteinExistence type="predicted"/>
<evidence type="ECO:0000313" key="1">
    <source>
        <dbReference type="EMBL" id="GBN36890.1"/>
    </source>
</evidence>
<reference evidence="1 2" key="1">
    <citation type="journal article" date="2019" name="Sci. Rep.">
        <title>Orb-weaving spider Araneus ventricosus genome elucidates the spidroin gene catalogue.</title>
        <authorList>
            <person name="Kono N."/>
            <person name="Nakamura H."/>
            <person name="Ohtoshi R."/>
            <person name="Moran D.A.P."/>
            <person name="Shinohara A."/>
            <person name="Yoshida Y."/>
            <person name="Fujiwara M."/>
            <person name="Mori M."/>
            <person name="Tomita M."/>
            <person name="Arakawa K."/>
        </authorList>
    </citation>
    <scope>NUCLEOTIDE SEQUENCE [LARGE SCALE GENOMIC DNA]</scope>
</reference>
<evidence type="ECO:0008006" key="3">
    <source>
        <dbReference type="Google" id="ProtNLM"/>
    </source>
</evidence>
<dbReference type="EMBL" id="BGPR01008918">
    <property type="protein sequence ID" value="GBN36890.1"/>
    <property type="molecule type" value="Genomic_DNA"/>
</dbReference>
<protein>
    <recommendedName>
        <fullName evidence="3">Tc1-like transposase DDE domain-containing protein</fullName>
    </recommendedName>
</protein>
<gene>
    <name evidence="1" type="ORF">AVEN_32256_1</name>
</gene>
<accession>A0A4Y2NE49</accession>
<name>A0A4Y2NE49_ARAVE</name>
<comment type="caution">
    <text evidence="1">The sequence shown here is derived from an EMBL/GenBank/DDBJ whole genome shotgun (WGS) entry which is preliminary data.</text>
</comment>
<dbReference type="Gene3D" id="3.30.420.10">
    <property type="entry name" value="Ribonuclease H-like superfamily/Ribonuclease H"/>
    <property type="match status" value="1"/>
</dbReference>
<evidence type="ECO:0000313" key="2">
    <source>
        <dbReference type="Proteomes" id="UP000499080"/>
    </source>
</evidence>
<sequence length="130" mass="14259">MTVTPAVNAKVLVVLASSKTNDVGDCPAWVCRLPGEQLLPSCIAGHTHAGGGGIMLWGTFSWAVLGPVVVVEQTMKAASYLNIIADQLHPYRAFVFPTKNRIIQQDNAPCHKACIVLEWFEEHTDEFHLF</sequence>
<keyword evidence="2" id="KW-1185">Reference proteome</keyword>
<organism evidence="1 2">
    <name type="scientific">Araneus ventricosus</name>
    <name type="common">Orbweaver spider</name>
    <name type="synonym">Epeira ventricosa</name>
    <dbReference type="NCBI Taxonomy" id="182803"/>
    <lineage>
        <taxon>Eukaryota</taxon>
        <taxon>Metazoa</taxon>
        <taxon>Ecdysozoa</taxon>
        <taxon>Arthropoda</taxon>
        <taxon>Chelicerata</taxon>
        <taxon>Arachnida</taxon>
        <taxon>Araneae</taxon>
        <taxon>Araneomorphae</taxon>
        <taxon>Entelegynae</taxon>
        <taxon>Araneoidea</taxon>
        <taxon>Araneidae</taxon>
        <taxon>Araneus</taxon>
    </lineage>
</organism>